<dbReference type="Proteomes" id="UP000230052">
    <property type="component" value="Unassembled WGS sequence"/>
</dbReference>
<evidence type="ECO:0000313" key="1">
    <source>
        <dbReference type="EMBL" id="PIU41922.1"/>
    </source>
</evidence>
<dbReference type="AlphaFoldDB" id="A0A2J0KTU2"/>
<sequence length="105" mass="11650">MKIHNKFYKITSLLLLIAFTFTQLSYANISSFKNYDTLATNHELHGPQRAETLEVEDAVALIGTILSQIEIDVDGAENQASAKTAMIDLRRGLISPDEARQKLAS</sequence>
<accession>A0A2J0KTU2</accession>
<feature type="non-terminal residue" evidence="1">
    <location>
        <position position="105"/>
    </location>
</feature>
<protein>
    <submittedName>
        <fullName evidence="1">Uncharacterized protein</fullName>
    </submittedName>
</protein>
<reference evidence="1 2" key="1">
    <citation type="submission" date="2017-09" db="EMBL/GenBank/DDBJ databases">
        <title>Depth-based differentiation of microbial function through sediment-hosted aquifers and enrichment of novel symbionts in the deep terrestrial subsurface.</title>
        <authorList>
            <person name="Probst A.J."/>
            <person name="Ladd B."/>
            <person name="Jarett J.K."/>
            <person name="Geller-Mcgrath D.E."/>
            <person name="Sieber C.M."/>
            <person name="Emerson J.B."/>
            <person name="Anantharaman K."/>
            <person name="Thomas B.C."/>
            <person name="Malmstrom R."/>
            <person name="Stieglmeier M."/>
            <person name="Klingl A."/>
            <person name="Woyke T."/>
            <person name="Ryan C.M."/>
            <person name="Banfield J.F."/>
        </authorList>
    </citation>
    <scope>NUCLEOTIDE SEQUENCE [LARGE SCALE GENOMIC DNA]</scope>
    <source>
        <strain evidence="1">CG07_land_8_20_14_0_80_42_15</strain>
    </source>
</reference>
<organism evidence="1 2">
    <name type="scientific">Candidatus Aquitaenariimonas noxiae</name>
    <dbReference type="NCBI Taxonomy" id="1974741"/>
    <lineage>
        <taxon>Bacteria</taxon>
        <taxon>Pseudomonadati</taxon>
        <taxon>Candidatus Omnitrophota</taxon>
        <taxon>Candidatus Aquitaenariimonas</taxon>
    </lineage>
</organism>
<proteinExistence type="predicted"/>
<gene>
    <name evidence="1" type="ORF">COS99_03040</name>
</gene>
<name>A0A2J0KTU2_9BACT</name>
<evidence type="ECO:0000313" key="2">
    <source>
        <dbReference type="Proteomes" id="UP000230052"/>
    </source>
</evidence>
<dbReference type="EMBL" id="PEWV01000028">
    <property type="protein sequence ID" value="PIU41922.1"/>
    <property type="molecule type" value="Genomic_DNA"/>
</dbReference>
<comment type="caution">
    <text evidence="1">The sequence shown here is derived from an EMBL/GenBank/DDBJ whole genome shotgun (WGS) entry which is preliminary data.</text>
</comment>